<name>A0A9N9MM50_9CUCU</name>
<evidence type="ECO:0000313" key="3">
    <source>
        <dbReference type="Proteomes" id="UP001152799"/>
    </source>
</evidence>
<dbReference type="InterPro" id="IPR039353">
    <property type="entry name" value="TF_Adf1"/>
</dbReference>
<gene>
    <name evidence="2" type="ORF">CEUTPL_LOCUS6498</name>
</gene>
<accession>A0A9N9MM50</accession>
<dbReference type="OrthoDB" id="8195830at2759"/>
<dbReference type="PANTHER" id="PTHR12243">
    <property type="entry name" value="MADF DOMAIN TRANSCRIPTION FACTOR"/>
    <property type="match status" value="1"/>
</dbReference>
<dbReference type="AlphaFoldDB" id="A0A9N9MM50"/>
<dbReference type="EMBL" id="OU892279">
    <property type="protein sequence ID" value="CAG9765898.1"/>
    <property type="molecule type" value="Genomic_DNA"/>
</dbReference>
<dbReference type="GO" id="GO:0005634">
    <property type="term" value="C:nucleus"/>
    <property type="evidence" value="ECO:0007669"/>
    <property type="project" value="TreeGrafter"/>
</dbReference>
<evidence type="ECO:0000259" key="1">
    <source>
        <dbReference type="PROSITE" id="PS51029"/>
    </source>
</evidence>
<dbReference type="InterPro" id="IPR006578">
    <property type="entry name" value="MADF-dom"/>
</dbReference>
<proteinExistence type="predicted"/>
<organism evidence="2 3">
    <name type="scientific">Ceutorhynchus assimilis</name>
    <name type="common">cabbage seed weevil</name>
    <dbReference type="NCBI Taxonomy" id="467358"/>
    <lineage>
        <taxon>Eukaryota</taxon>
        <taxon>Metazoa</taxon>
        <taxon>Ecdysozoa</taxon>
        <taxon>Arthropoda</taxon>
        <taxon>Hexapoda</taxon>
        <taxon>Insecta</taxon>
        <taxon>Pterygota</taxon>
        <taxon>Neoptera</taxon>
        <taxon>Endopterygota</taxon>
        <taxon>Coleoptera</taxon>
        <taxon>Polyphaga</taxon>
        <taxon>Cucujiformia</taxon>
        <taxon>Curculionidae</taxon>
        <taxon>Ceutorhynchinae</taxon>
        <taxon>Ceutorhynchus</taxon>
    </lineage>
</organism>
<dbReference type="Pfam" id="PF10545">
    <property type="entry name" value="MADF_DNA_bdg"/>
    <property type="match status" value="1"/>
</dbReference>
<dbReference type="GO" id="GO:0006357">
    <property type="term" value="P:regulation of transcription by RNA polymerase II"/>
    <property type="evidence" value="ECO:0007669"/>
    <property type="project" value="TreeGrafter"/>
</dbReference>
<keyword evidence="3" id="KW-1185">Reference proteome</keyword>
<reference evidence="2" key="1">
    <citation type="submission" date="2022-01" db="EMBL/GenBank/DDBJ databases">
        <authorList>
            <person name="King R."/>
        </authorList>
    </citation>
    <scope>NUCLEOTIDE SEQUENCE</scope>
</reference>
<dbReference type="GO" id="GO:0005667">
    <property type="term" value="C:transcription regulator complex"/>
    <property type="evidence" value="ECO:0007669"/>
    <property type="project" value="TreeGrafter"/>
</dbReference>
<evidence type="ECO:0000313" key="2">
    <source>
        <dbReference type="EMBL" id="CAG9765898.1"/>
    </source>
</evidence>
<sequence length="75" mass="9035">MESENELEYEQPLDLGLLIELIQNYGHLHDLSNRDYKNVIKKEESWKEISEMIGVSEPDLKKIWKNLRDKYMPEK</sequence>
<dbReference type="PROSITE" id="PS51029">
    <property type="entry name" value="MADF"/>
    <property type="match status" value="1"/>
</dbReference>
<protein>
    <recommendedName>
        <fullName evidence="1">MADF domain-containing protein</fullName>
    </recommendedName>
</protein>
<feature type="domain" description="MADF" evidence="1">
    <location>
        <begin position="17"/>
        <end position="75"/>
    </location>
</feature>
<dbReference type="Proteomes" id="UP001152799">
    <property type="component" value="Chromosome 3"/>
</dbReference>
<dbReference type="PANTHER" id="PTHR12243:SF67">
    <property type="entry name" value="COREPRESSOR OF PANGOLIN, ISOFORM A-RELATED"/>
    <property type="match status" value="1"/>
</dbReference>